<protein>
    <recommendedName>
        <fullName evidence="4 7">ATP phosphoribosyltransferase regulatory subunit</fullName>
    </recommendedName>
</protein>
<comment type="subunit">
    <text evidence="7">Heteromultimer composed of HisG and HisZ subunits.</text>
</comment>
<organism evidence="10 11">
    <name type="scientific">Thiorhodococcus drewsii AZ1</name>
    <dbReference type="NCBI Taxonomy" id="765913"/>
    <lineage>
        <taxon>Bacteria</taxon>
        <taxon>Pseudomonadati</taxon>
        <taxon>Pseudomonadota</taxon>
        <taxon>Gammaproteobacteria</taxon>
        <taxon>Chromatiales</taxon>
        <taxon>Chromatiaceae</taxon>
        <taxon>Thiorhodococcus</taxon>
    </lineage>
</organism>
<reference evidence="10 11" key="1">
    <citation type="submission" date="2011-06" db="EMBL/GenBank/DDBJ databases">
        <title>The draft genome of Thiorhodococcus drewsii AZ1.</title>
        <authorList>
            <consortium name="US DOE Joint Genome Institute (JGI-PGF)"/>
            <person name="Lucas S."/>
            <person name="Han J."/>
            <person name="Lapidus A."/>
            <person name="Cheng J.-F."/>
            <person name="Goodwin L."/>
            <person name="Pitluck S."/>
            <person name="Peters L."/>
            <person name="Land M.L."/>
            <person name="Hauser L."/>
            <person name="Vogl K."/>
            <person name="Liu Z."/>
            <person name="Imhoff J."/>
            <person name="Thiel V."/>
            <person name="Frigaard N.-U."/>
            <person name="Bryant D.A."/>
            <person name="Woyke T.J."/>
        </authorList>
    </citation>
    <scope>NUCLEOTIDE SEQUENCE [LARGE SCALE GENOMIC DNA]</scope>
    <source>
        <strain evidence="10 11">AZ1</strain>
    </source>
</reference>
<evidence type="ECO:0000313" key="10">
    <source>
        <dbReference type="EMBL" id="EGV28674.1"/>
    </source>
</evidence>
<gene>
    <name evidence="7" type="primary">hisZ</name>
    <name evidence="10" type="ORF">ThidrDRAFT_3568</name>
</gene>
<comment type="function">
    <text evidence="6 7">Required for the first step of histidine biosynthesis. May allow the feedback regulation of ATP phosphoribosyltransferase activity by histidine.</text>
</comment>
<dbReference type="SUPFAM" id="SSF55681">
    <property type="entry name" value="Class II aaRS and biotin synthetases"/>
    <property type="match status" value="1"/>
</dbReference>
<evidence type="ECO:0000256" key="3">
    <source>
        <dbReference type="ARBA" id="ARBA00005539"/>
    </source>
</evidence>
<dbReference type="NCBIfam" id="TIGR00443">
    <property type="entry name" value="hisZ_biosyn_reg"/>
    <property type="match status" value="1"/>
</dbReference>
<dbReference type="GO" id="GO:0000105">
    <property type="term" value="P:L-histidine biosynthetic process"/>
    <property type="evidence" value="ECO:0007669"/>
    <property type="project" value="UniProtKB-UniRule"/>
</dbReference>
<evidence type="ECO:0000256" key="4">
    <source>
        <dbReference type="ARBA" id="ARBA00020397"/>
    </source>
</evidence>
<dbReference type="GO" id="GO:0016757">
    <property type="term" value="F:glycosyltransferase activity"/>
    <property type="evidence" value="ECO:0007669"/>
    <property type="project" value="UniProtKB-KW"/>
</dbReference>
<keyword evidence="11" id="KW-1185">Reference proteome</keyword>
<evidence type="ECO:0000259" key="9">
    <source>
        <dbReference type="Pfam" id="PF13393"/>
    </source>
</evidence>
<sequence>MDETFQPRGNGDWVRASGSVNERPGELKKRPMNEERWLLPAGIEEVLPPEAQIIESLRRDLLDLYAGWGYELVIPPFIDYLESLLTGTGQDLDLQTFKLIDQLTGRLLGVRADMTPQVARMDAHHLRRDVPTRLCYLGTVLHTRPDGFASTRSPLQIGAEIYGHAGIESDAEILQLVMLTLRTAGITESYLDLGHVGIYRGLACQAGLDAAQEHALFGALQRKAVPEIESLIGRFGLSGPIADMLASLAELNGADALVRAEEALRAADRPVREALDYLRGLAEELHRWLPEVGVHYDLAELRGYRYKTGVVFAAFVPDWGLEIARGGRYDDIGQVFGRARPAVGFSTDLKGLLRHGKRLEERVQDSGRILAPWSSDPALREAVERLRASGRIVINALPGFEQDPRQLGCQQQLVSRDGRWEPHDIDTIDNQ</sequence>
<dbReference type="PANTHER" id="PTHR11476:SF7">
    <property type="entry name" value="HISTIDINE--TRNA LIGASE"/>
    <property type="match status" value="1"/>
</dbReference>
<comment type="similarity">
    <text evidence="3 7">Belongs to the class-II aminoacyl-tRNA synthetase family. HisZ subfamily.</text>
</comment>
<accession>G2E5K5</accession>
<keyword evidence="5 7" id="KW-0963">Cytoplasm</keyword>
<dbReference type="InterPro" id="IPR045864">
    <property type="entry name" value="aa-tRNA-synth_II/BPL/LPL"/>
</dbReference>
<dbReference type="GO" id="GO:0005737">
    <property type="term" value="C:cytoplasm"/>
    <property type="evidence" value="ECO:0007669"/>
    <property type="project" value="UniProtKB-SubCell"/>
</dbReference>
<feature type="domain" description="Class II Histidinyl-tRNA synthetase (HisRS)-like catalytic core" evidence="9">
    <location>
        <begin position="42"/>
        <end position="352"/>
    </location>
</feature>
<dbReference type="Pfam" id="PF13393">
    <property type="entry name" value="tRNA-synt_His"/>
    <property type="match status" value="1"/>
</dbReference>
<dbReference type="HAMAP" id="MF_00125">
    <property type="entry name" value="HisZ"/>
    <property type="match status" value="1"/>
</dbReference>
<evidence type="ECO:0000256" key="8">
    <source>
        <dbReference type="SAM" id="MobiDB-lite"/>
    </source>
</evidence>
<feature type="region of interest" description="Disordered" evidence="8">
    <location>
        <begin position="1"/>
        <end position="28"/>
    </location>
</feature>
<keyword evidence="10" id="KW-0808">Transferase</keyword>
<dbReference type="PATRIC" id="fig|765913.3.peg.3637"/>
<dbReference type="Gene3D" id="3.30.930.10">
    <property type="entry name" value="Bira Bifunctional Protein, Domain 2"/>
    <property type="match status" value="1"/>
</dbReference>
<proteinExistence type="inferred from homology"/>
<evidence type="ECO:0000256" key="7">
    <source>
        <dbReference type="HAMAP-Rule" id="MF_00125"/>
    </source>
</evidence>
<keyword evidence="7" id="KW-0028">Amino-acid biosynthesis</keyword>
<comment type="pathway">
    <text evidence="2 7">Amino-acid biosynthesis; L-histidine biosynthesis; L-histidine from 5-phospho-alpha-D-ribose 1-diphosphate: step 1/9.</text>
</comment>
<dbReference type="AlphaFoldDB" id="G2E5K5"/>
<comment type="subcellular location">
    <subcellularLocation>
        <location evidence="1 7">Cytoplasm</location>
    </subcellularLocation>
</comment>
<dbReference type="eggNOG" id="COG3705">
    <property type="taxonomic scope" value="Bacteria"/>
</dbReference>
<dbReference type="NCBIfam" id="NF008935">
    <property type="entry name" value="PRK12292.1-1"/>
    <property type="match status" value="1"/>
</dbReference>
<evidence type="ECO:0000256" key="1">
    <source>
        <dbReference type="ARBA" id="ARBA00004496"/>
    </source>
</evidence>
<dbReference type="InterPro" id="IPR004517">
    <property type="entry name" value="HisZ"/>
</dbReference>
<dbReference type="InterPro" id="IPR041715">
    <property type="entry name" value="HisRS-like_core"/>
</dbReference>
<dbReference type="UniPathway" id="UPA00031">
    <property type="reaction ID" value="UER00006"/>
</dbReference>
<dbReference type="EMBL" id="AFWT01000032">
    <property type="protein sequence ID" value="EGV28674.1"/>
    <property type="molecule type" value="Genomic_DNA"/>
</dbReference>
<dbReference type="STRING" id="765913.ThidrDRAFT_3568"/>
<name>G2E5K5_9GAMM</name>
<keyword evidence="7" id="KW-0368">Histidine biosynthesis</keyword>
<evidence type="ECO:0000256" key="5">
    <source>
        <dbReference type="ARBA" id="ARBA00022490"/>
    </source>
</evidence>
<keyword evidence="10" id="KW-0328">Glycosyltransferase</keyword>
<comment type="caution">
    <text evidence="10">The sequence shown here is derived from an EMBL/GenBank/DDBJ whole genome shotgun (WGS) entry which is preliminary data.</text>
</comment>
<evidence type="ECO:0000256" key="6">
    <source>
        <dbReference type="ARBA" id="ARBA00025246"/>
    </source>
</evidence>
<dbReference type="CDD" id="cd00773">
    <property type="entry name" value="HisRS-like_core"/>
    <property type="match status" value="1"/>
</dbReference>
<evidence type="ECO:0000256" key="2">
    <source>
        <dbReference type="ARBA" id="ARBA00004667"/>
    </source>
</evidence>
<dbReference type="NCBIfam" id="NF009086">
    <property type="entry name" value="PRK12421.1"/>
    <property type="match status" value="1"/>
</dbReference>
<dbReference type="PANTHER" id="PTHR11476">
    <property type="entry name" value="HISTIDYL-TRNA SYNTHETASE"/>
    <property type="match status" value="1"/>
</dbReference>
<evidence type="ECO:0000313" key="11">
    <source>
        <dbReference type="Proteomes" id="UP000004200"/>
    </source>
</evidence>
<dbReference type="Proteomes" id="UP000004200">
    <property type="component" value="Unassembled WGS sequence"/>
</dbReference>
<comment type="miscellaneous">
    <text evidence="7">This function is generally fulfilled by the C-terminal part of HisG, which is missing in some bacteria such as this one.</text>
</comment>